<dbReference type="Gene3D" id="3.40.50.720">
    <property type="entry name" value="NAD(P)-binding Rossmann-like Domain"/>
    <property type="match status" value="1"/>
</dbReference>
<accession>A0AA48KMW0</accession>
<dbReference type="Proteomes" id="UP001337723">
    <property type="component" value="Chromosome"/>
</dbReference>
<dbReference type="InterPro" id="IPR036291">
    <property type="entry name" value="NAD(P)-bd_dom_sf"/>
</dbReference>
<keyword evidence="2" id="KW-1185">Reference proteome</keyword>
<dbReference type="AlphaFoldDB" id="A0AA48KMW0"/>
<reference evidence="1 2" key="1">
    <citation type="submission" date="2023-01" db="EMBL/GenBank/DDBJ databases">
        <title>Complete genome sequence of Roseicyclus marinus strain Dej080120_10.</title>
        <authorList>
            <person name="Ueki S."/>
            <person name="Maruyama F."/>
        </authorList>
    </citation>
    <scope>NUCLEOTIDE SEQUENCE [LARGE SCALE GENOMIC DNA]</scope>
    <source>
        <strain evidence="1 2">Dej080120_10</strain>
    </source>
</reference>
<evidence type="ECO:0000313" key="2">
    <source>
        <dbReference type="Proteomes" id="UP001337723"/>
    </source>
</evidence>
<protein>
    <submittedName>
        <fullName evidence="1">Uncharacterized protein</fullName>
    </submittedName>
</protein>
<evidence type="ECO:0000313" key="1">
    <source>
        <dbReference type="EMBL" id="BDW85531.1"/>
    </source>
</evidence>
<dbReference type="EMBL" id="AP027266">
    <property type="protein sequence ID" value="BDW85531.1"/>
    <property type="molecule type" value="Genomic_DNA"/>
</dbReference>
<dbReference type="RefSeq" id="WP_338271348.1">
    <property type="nucleotide sequence ID" value="NZ_AP027266.1"/>
</dbReference>
<gene>
    <name evidence="1" type="ORF">MACH21_17080</name>
</gene>
<sequence>MPSRQRHLGPYVTTQPTGHCAEIRIFPCATGTAWQAILATALTPRDRVVVLGSDGAARAWGQIAHQAGLRVELLETPTPKTIARRIGADRFGMLKAVLVVADHVDPHVVRAALDTAFHDALLLVDASKAPAPDLAGAHADIVLTDPRAGLARLAAE</sequence>
<dbReference type="KEGG" id="rmai:MACH21_17080"/>
<dbReference type="SUPFAM" id="SSF51735">
    <property type="entry name" value="NAD(P)-binding Rossmann-fold domains"/>
    <property type="match status" value="1"/>
</dbReference>
<proteinExistence type="predicted"/>
<organism evidence="1 2">
    <name type="scientific">Roseicyclus marinus</name>
    <dbReference type="NCBI Taxonomy" id="2161673"/>
    <lineage>
        <taxon>Bacteria</taxon>
        <taxon>Pseudomonadati</taxon>
        <taxon>Pseudomonadota</taxon>
        <taxon>Alphaproteobacteria</taxon>
        <taxon>Rhodobacterales</taxon>
        <taxon>Roseobacteraceae</taxon>
        <taxon>Roseicyclus</taxon>
    </lineage>
</organism>
<name>A0AA48KMW0_9RHOB</name>